<sequence>MFSISTRIRRARTQAGLTQTEVARRLAVQRSAVTQWEREGGTTPSVGHLAQIACETRVCFEWLATGRGPSNPDAGAFDAAVVVDDFARDELESRILQGLRRVSDRRREAVVRVVEMLSG</sequence>
<gene>
    <name evidence="2" type="ORF">LYSCAS_00290</name>
</gene>
<evidence type="ECO:0000259" key="1">
    <source>
        <dbReference type="PROSITE" id="PS50943"/>
    </source>
</evidence>
<dbReference type="SUPFAM" id="SSF47413">
    <property type="entry name" value="lambda repressor-like DNA-binding domains"/>
    <property type="match status" value="1"/>
</dbReference>
<accession>A0ABM7Q1B3</accession>
<proteinExistence type="predicted"/>
<evidence type="ECO:0000313" key="3">
    <source>
        <dbReference type="Proteomes" id="UP000681317"/>
    </source>
</evidence>
<protein>
    <recommendedName>
        <fullName evidence="1">HTH cro/C1-type domain-containing protein</fullName>
    </recommendedName>
</protein>
<dbReference type="CDD" id="cd00093">
    <property type="entry name" value="HTH_XRE"/>
    <property type="match status" value="1"/>
</dbReference>
<evidence type="ECO:0000313" key="2">
    <source>
        <dbReference type="EMBL" id="BCT91005.1"/>
    </source>
</evidence>
<feature type="domain" description="HTH cro/C1-type" evidence="1">
    <location>
        <begin position="8"/>
        <end position="63"/>
    </location>
</feature>
<dbReference type="Gene3D" id="1.10.260.40">
    <property type="entry name" value="lambda repressor-like DNA-binding domains"/>
    <property type="match status" value="1"/>
</dbReference>
<dbReference type="RefSeq" id="WP_213435043.1">
    <property type="nucleotide sequence ID" value="NZ_AP024545.1"/>
</dbReference>
<dbReference type="Proteomes" id="UP000681317">
    <property type="component" value="Chromosome"/>
</dbReference>
<dbReference type="SMART" id="SM00530">
    <property type="entry name" value="HTH_XRE"/>
    <property type="match status" value="1"/>
</dbReference>
<organism evidence="2 3">
    <name type="scientific">Noviluteimonas caseinilytica</name>
    <dbReference type="NCBI Taxonomy" id="2675101"/>
    <lineage>
        <taxon>Bacteria</taxon>
        <taxon>Pseudomonadati</taxon>
        <taxon>Pseudomonadota</taxon>
        <taxon>Gammaproteobacteria</taxon>
        <taxon>Lysobacterales</taxon>
        <taxon>Lysobacteraceae</taxon>
        <taxon>Noviluteimonas</taxon>
    </lineage>
</organism>
<keyword evidence="3" id="KW-1185">Reference proteome</keyword>
<name>A0ABM7Q1B3_9GAMM</name>
<dbReference type="InterPro" id="IPR001387">
    <property type="entry name" value="Cro/C1-type_HTH"/>
</dbReference>
<dbReference type="InterPro" id="IPR010982">
    <property type="entry name" value="Lambda_DNA-bd_dom_sf"/>
</dbReference>
<dbReference type="PROSITE" id="PS50943">
    <property type="entry name" value="HTH_CROC1"/>
    <property type="match status" value="1"/>
</dbReference>
<dbReference type="EMBL" id="AP024545">
    <property type="protein sequence ID" value="BCT91005.1"/>
    <property type="molecule type" value="Genomic_DNA"/>
</dbReference>
<dbReference type="Pfam" id="PF01381">
    <property type="entry name" value="HTH_3"/>
    <property type="match status" value="1"/>
</dbReference>
<reference evidence="2 3" key="1">
    <citation type="submission" date="2021-03" db="EMBL/GenBank/DDBJ databases">
        <title>Complete Genome Sequences of Two Lysobacter Strains Isolated from Sea Water (Lysobacter caseinilyticus) and Soil (Lysobacter helvus) in South Korea.</title>
        <authorList>
            <person name="Watanabe Y."/>
            <person name="Arakawa K."/>
        </authorList>
    </citation>
    <scope>NUCLEOTIDE SEQUENCE [LARGE SCALE GENOMIC DNA]</scope>
    <source>
        <strain evidence="2 3">KVB24</strain>
    </source>
</reference>